<comment type="similarity">
    <text evidence="5 18">Belongs to the CDS family.</text>
</comment>
<dbReference type="InterPro" id="IPR000374">
    <property type="entry name" value="PC_trans"/>
</dbReference>
<evidence type="ECO:0000256" key="6">
    <source>
        <dbReference type="ARBA" id="ARBA00012487"/>
    </source>
</evidence>
<sequence length="225" mass="25279">MLDKRPNIVVRILSALVIGPVFIIAIMFIKSLFNIVMLLIAIIMLYEWYQMTKSSFFHILLGLVIIPIPTISLIIIATEDKNRWLLLLYFIIIWSVDIFAMIGGKNIGGPKLASKISPNKTWSGLIIGVLASGLTAFLLSLVPSFDLPTDYLLNKRHLIIAAICLALIAQMSDLFISYFKRKFAIKDTGTIIPGHGGVLDRFDSIILTAPILFLLLKYYELSIFY</sequence>
<name>A0AAT9G7C9_9RICK</name>
<keyword evidence="16" id="KW-0594">Phospholipid biosynthesis</keyword>
<evidence type="ECO:0000256" key="14">
    <source>
        <dbReference type="ARBA" id="ARBA00023098"/>
    </source>
</evidence>
<evidence type="ECO:0000256" key="8">
    <source>
        <dbReference type="ARBA" id="ARBA00022475"/>
    </source>
</evidence>
<proteinExistence type="inferred from homology"/>
<dbReference type="PANTHER" id="PTHR46382">
    <property type="entry name" value="PHOSPHATIDATE CYTIDYLYLTRANSFERASE"/>
    <property type="match status" value="1"/>
</dbReference>
<evidence type="ECO:0000256" key="15">
    <source>
        <dbReference type="ARBA" id="ARBA00023136"/>
    </source>
</evidence>
<keyword evidence="10 18" id="KW-0808">Transferase</keyword>
<evidence type="ECO:0000256" key="1">
    <source>
        <dbReference type="ARBA" id="ARBA00001698"/>
    </source>
</evidence>
<dbReference type="PROSITE" id="PS01315">
    <property type="entry name" value="CDS"/>
    <property type="match status" value="1"/>
</dbReference>
<evidence type="ECO:0000256" key="13">
    <source>
        <dbReference type="ARBA" id="ARBA00022989"/>
    </source>
</evidence>
<evidence type="ECO:0000256" key="3">
    <source>
        <dbReference type="ARBA" id="ARBA00005119"/>
    </source>
</evidence>
<gene>
    <name evidence="20" type="ORF">DMENIID0002_03840</name>
</gene>
<dbReference type="EMBL" id="AP029170">
    <property type="protein sequence ID" value="BFD45738.1"/>
    <property type="molecule type" value="Genomic_DNA"/>
</dbReference>
<dbReference type="PANTHER" id="PTHR46382:SF1">
    <property type="entry name" value="PHOSPHATIDATE CYTIDYLYLTRANSFERASE"/>
    <property type="match status" value="1"/>
</dbReference>
<evidence type="ECO:0000256" key="18">
    <source>
        <dbReference type="RuleBase" id="RU003938"/>
    </source>
</evidence>
<keyword evidence="14" id="KW-0443">Lipid metabolism</keyword>
<dbReference type="AlphaFoldDB" id="A0AAT9G7C9"/>
<evidence type="ECO:0000256" key="16">
    <source>
        <dbReference type="ARBA" id="ARBA00023209"/>
    </source>
</evidence>
<reference evidence="20" key="1">
    <citation type="submission" date="2024-01" db="EMBL/GenBank/DDBJ databases">
        <title>Sequencing the genomes of a sandfly, Sergentomyia squamirostris, and its two endosymbionts.</title>
        <authorList>
            <person name="Itokawa K."/>
            <person name="Sanjoba C."/>
        </authorList>
    </citation>
    <scope>NUCLEOTIDE SEQUENCE</scope>
    <source>
        <strain evidence="20">RiSSQ</strain>
    </source>
</reference>
<dbReference type="Pfam" id="PF01148">
    <property type="entry name" value="CTP_transf_1"/>
    <property type="match status" value="1"/>
</dbReference>
<dbReference type="EC" id="2.7.7.41" evidence="6 18"/>
<feature type="transmembrane region" description="Helical" evidence="19">
    <location>
        <begin position="84"/>
        <end position="104"/>
    </location>
</feature>
<evidence type="ECO:0000256" key="11">
    <source>
        <dbReference type="ARBA" id="ARBA00022692"/>
    </source>
</evidence>
<keyword evidence="9" id="KW-0444">Lipid biosynthesis</keyword>
<keyword evidence="13 19" id="KW-1133">Transmembrane helix</keyword>
<evidence type="ECO:0000256" key="7">
    <source>
        <dbReference type="ARBA" id="ARBA00019373"/>
    </source>
</evidence>
<feature type="transmembrane region" description="Helical" evidence="19">
    <location>
        <begin position="56"/>
        <end position="78"/>
    </location>
</feature>
<organism evidence="20">
    <name type="scientific">Candidatus Tisiphia endosymbiont of Sergentomyia squamirostris</name>
    <dbReference type="NCBI Taxonomy" id="3113639"/>
    <lineage>
        <taxon>Bacteria</taxon>
        <taxon>Pseudomonadati</taxon>
        <taxon>Pseudomonadota</taxon>
        <taxon>Alphaproteobacteria</taxon>
        <taxon>Rickettsiales</taxon>
        <taxon>Rickettsiaceae</taxon>
        <taxon>Rickettsieae</taxon>
        <taxon>Candidatus Tisiphia</taxon>
    </lineage>
</organism>
<dbReference type="GO" id="GO:0004605">
    <property type="term" value="F:phosphatidate cytidylyltransferase activity"/>
    <property type="evidence" value="ECO:0007669"/>
    <property type="project" value="UniProtKB-EC"/>
</dbReference>
<dbReference type="GO" id="GO:0016024">
    <property type="term" value="P:CDP-diacylglycerol biosynthetic process"/>
    <property type="evidence" value="ECO:0007669"/>
    <property type="project" value="TreeGrafter"/>
</dbReference>
<evidence type="ECO:0000256" key="12">
    <source>
        <dbReference type="ARBA" id="ARBA00022695"/>
    </source>
</evidence>
<evidence type="ECO:0000256" key="10">
    <source>
        <dbReference type="ARBA" id="ARBA00022679"/>
    </source>
</evidence>
<feature type="transmembrane region" description="Helical" evidence="19">
    <location>
        <begin position="125"/>
        <end position="145"/>
    </location>
</feature>
<evidence type="ECO:0000313" key="20">
    <source>
        <dbReference type="EMBL" id="BFD45738.1"/>
    </source>
</evidence>
<keyword evidence="8" id="KW-1003">Cell membrane</keyword>
<feature type="transmembrane region" description="Helical" evidence="19">
    <location>
        <begin position="157"/>
        <end position="176"/>
    </location>
</feature>
<keyword evidence="12 18" id="KW-0548">Nucleotidyltransferase</keyword>
<evidence type="ECO:0000256" key="19">
    <source>
        <dbReference type="SAM" id="Phobius"/>
    </source>
</evidence>
<comment type="pathway">
    <text evidence="3 18">Phospholipid metabolism; CDP-diacylglycerol biosynthesis; CDP-diacylglycerol from sn-glycerol 3-phosphate: step 3/3.</text>
</comment>
<feature type="transmembrane region" description="Helical" evidence="19">
    <location>
        <begin position="7"/>
        <end position="26"/>
    </location>
</feature>
<accession>A0AAT9G7C9</accession>
<evidence type="ECO:0000256" key="4">
    <source>
        <dbReference type="ARBA" id="ARBA00005189"/>
    </source>
</evidence>
<keyword evidence="15 19" id="KW-0472">Membrane</keyword>
<comment type="subcellular location">
    <subcellularLocation>
        <location evidence="2">Cell membrane</location>
        <topology evidence="2">Multi-pass membrane protein</topology>
    </subcellularLocation>
</comment>
<dbReference type="GO" id="GO:0005886">
    <property type="term" value="C:plasma membrane"/>
    <property type="evidence" value="ECO:0007669"/>
    <property type="project" value="UniProtKB-SubCell"/>
</dbReference>
<comment type="catalytic activity">
    <reaction evidence="1 18">
        <text>a 1,2-diacyl-sn-glycero-3-phosphate + CTP + H(+) = a CDP-1,2-diacyl-sn-glycerol + diphosphate</text>
        <dbReference type="Rhea" id="RHEA:16229"/>
        <dbReference type="ChEBI" id="CHEBI:15378"/>
        <dbReference type="ChEBI" id="CHEBI:33019"/>
        <dbReference type="ChEBI" id="CHEBI:37563"/>
        <dbReference type="ChEBI" id="CHEBI:58332"/>
        <dbReference type="ChEBI" id="CHEBI:58608"/>
        <dbReference type="EC" id="2.7.7.41"/>
    </reaction>
</comment>
<keyword evidence="17" id="KW-1208">Phospholipid metabolism</keyword>
<protein>
    <recommendedName>
        <fullName evidence="7 18">Phosphatidate cytidylyltransferase</fullName>
        <ecNumber evidence="6 18">2.7.7.41</ecNumber>
    </recommendedName>
</protein>
<evidence type="ECO:0000256" key="2">
    <source>
        <dbReference type="ARBA" id="ARBA00004651"/>
    </source>
</evidence>
<evidence type="ECO:0000256" key="5">
    <source>
        <dbReference type="ARBA" id="ARBA00010185"/>
    </source>
</evidence>
<evidence type="ECO:0000256" key="9">
    <source>
        <dbReference type="ARBA" id="ARBA00022516"/>
    </source>
</evidence>
<comment type="pathway">
    <text evidence="4">Lipid metabolism.</text>
</comment>
<evidence type="ECO:0000256" key="17">
    <source>
        <dbReference type="ARBA" id="ARBA00023264"/>
    </source>
</evidence>
<keyword evidence="11 18" id="KW-0812">Transmembrane</keyword>